<dbReference type="GO" id="GO:0010008">
    <property type="term" value="C:endosome membrane"/>
    <property type="evidence" value="ECO:0007669"/>
    <property type="project" value="Ensembl"/>
</dbReference>
<keyword evidence="9" id="KW-0238">DNA-binding</keyword>
<feature type="region of interest" description="Disordered" evidence="15">
    <location>
        <begin position="110"/>
        <end position="134"/>
    </location>
</feature>
<dbReference type="GO" id="GO:0150052">
    <property type="term" value="P:regulation of postsynapse assembly"/>
    <property type="evidence" value="ECO:0007669"/>
    <property type="project" value="Ensembl"/>
</dbReference>
<keyword evidence="8" id="KW-0175">Coiled coil</keyword>
<dbReference type="GO" id="GO:0005886">
    <property type="term" value="C:plasma membrane"/>
    <property type="evidence" value="ECO:0007669"/>
    <property type="project" value="Ensembl"/>
</dbReference>
<feature type="region of interest" description="Disordered" evidence="15">
    <location>
        <begin position="436"/>
        <end position="490"/>
    </location>
</feature>
<evidence type="ECO:0000256" key="8">
    <source>
        <dbReference type="ARBA" id="ARBA00023054"/>
    </source>
</evidence>
<name>A0A8B9YFB0_BOSMU</name>
<dbReference type="GO" id="GO:0098978">
    <property type="term" value="C:glutamatergic synapse"/>
    <property type="evidence" value="ECO:0007669"/>
    <property type="project" value="Ensembl"/>
</dbReference>
<gene>
    <name evidence="17" type="primary">CC2D1A</name>
</gene>
<dbReference type="InterPro" id="IPR039725">
    <property type="entry name" value="CC2D1A/B"/>
</dbReference>
<feature type="compositionally biased region" description="Low complexity" evidence="15">
    <location>
        <begin position="196"/>
        <end position="205"/>
    </location>
</feature>
<accession>A0A8B9YFB0</accession>
<dbReference type="PANTHER" id="PTHR13076">
    <property type="entry name" value="COILED-COIL AND C2 DOMAIN-CONTAINING PROTEIN 1-LIKE"/>
    <property type="match status" value="1"/>
</dbReference>
<comment type="similarity">
    <text evidence="3">Belongs to the CC2D1 family.</text>
</comment>
<protein>
    <recommendedName>
        <fullName evidence="13">Coiled-coil and C2 domain-containing protein 1A</fullName>
    </recommendedName>
    <alternativeName>
        <fullName evidence="14">Five prime repressor element under dual repression-binding protein 1</fullName>
    </alternativeName>
</protein>
<feature type="compositionally biased region" description="Low complexity" evidence="15">
    <location>
        <begin position="230"/>
        <end position="245"/>
    </location>
</feature>
<feature type="domain" description="C2" evidence="16">
    <location>
        <begin position="636"/>
        <end position="770"/>
    </location>
</feature>
<dbReference type="GO" id="GO:0150023">
    <property type="term" value="P:apical dendrite arborization"/>
    <property type="evidence" value="ECO:0007669"/>
    <property type="project" value="Ensembl"/>
</dbReference>
<keyword evidence="5" id="KW-0678">Repressor</keyword>
<dbReference type="GO" id="GO:0001650">
    <property type="term" value="C:fibrillar center"/>
    <property type="evidence" value="ECO:0007669"/>
    <property type="project" value="Ensembl"/>
</dbReference>
<dbReference type="InterPro" id="IPR006608">
    <property type="entry name" value="CC2D1A/B_DM14"/>
</dbReference>
<keyword evidence="11" id="KW-0206">Cytoskeleton</keyword>
<dbReference type="GO" id="GO:1905381">
    <property type="term" value="P:negative regulation of snRNA transcription by RNA polymerase II"/>
    <property type="evidence" value="ECO:0007669"/>
    <property type="project" value="Ensembl"/>
</dbReference>
<evidence type="ECO:0000256" key="3">
    <source>
        <dbReference type="ARBA" id="ARBA00010672"/>
    </source>
</evidence>
<dbReference type="Ensembl" id="ENSBGRT00000041516.1">
    <property type="protein sequence ID" value="ENSBGRP00000035887.1"/>
    <property type="gene ID" value="ENSBGRG00000022053.1"/>
</dbReference>
<dbReference type="GO" id="GO:0036064">
    <property type="term" value="C:ciliary basal body"/>
    <property type="evidence" value="ECO:0007669"/>
    <property type="project" value="Ensembl"/>
</dbReference>
<dbReference type="GO" id="GO:0060291">
    <property type="term" value="P:long-term synaptic potentiation"/>
    <property type="evidence" value="ECO:0007669"/>
    <property type="project" value="Ensembl"/>
</dbReference>
<dbReference type="GeneTree" id="ENSGT00390000009595"/>
<evidence type="ECO:0000259" key="16">
    <source>
        <dbReference type="PROSITE" id="PS50004"/>
    </source>
</evidence>
<keyword evidence="4" id="KW-0963">Cytoplasm</keyword>
<evidence type="ECO:0000256" key="1">
    <source>
        <dbReference type="ARBA" id="ARBA00004123"/>
    </source>
</evidence>
<dbReference type="InterPro" id="IPR000008">
    <property type="entry name" value="C2_dom"/>
</dbReference>
<feature type="region of interest" description="Disordered" evidence="15">
    <location>
        <begin position="967"/>
        <end position="1031"/>
    </location>
</feature>
<keyword evidence="10" id="KW-0804">Transcription</keyword>
<dbReference type="PANTHER" id="PTHR13076:SF8">
    <property type="entry name" value="COILED-COIL AND C2 DOMAIN-CONTAINING PROTEIN 1A"/>
    <property type="match status" value="1"/>
</dbReference>
<evidence type="ECO:0000256" key="6">
    <source>
        <dbReference type="ARBA" id="ARBA00022553"/>
    </source>
</evidence>
<dbReference type="GO" id="GO:0001227">
    <property type="term" value="F:DNA-binding transcription repressor activity, RNA polymerase II-specific"/>
    <property type="evidence" value="ECO:0007669"/>
    <property type="project" value="Ensembl"/>
</dbReference>
<keyword evidence="18" id="KW-1185">Reference proteome</keyword>
<dbReference type="Pfam" id="PF21528">
    <property type="entry name" value="CC2D1A-B_DM14"/>
    <property type="match status" value="3"/>
</dbReference>
<dbReference type="GO" id="GO:0035176">
    <property type="term" value="P:social behavior"/>
    <property type="evidence" value="ECO:0007669"/>
    <property type="project" value="Ensembl"/>
</dbReference>
<comment type="subcellular location">
    <subcellularLocation>
        <location evidence="2">Cytoplasm</location>
        <location evidence="2">Cytoskeleton</location>
        <location evidence="2">Microtubule organizing center</location>
        <location evidence="2">Centrosome</location>
    </subcellularLocation>
    <subcellularLocation>
        <location evidence="1">Nucleus</location>
    </subcellularLocation>
</comment>
<keyword evidence="7" id="KW-0805">Transcription regulation</keyword>
<dbReference type="SMART" id="SM00685">
    <property type="entry name" value="DM14"/>
    <property type="match status" value="4"/>
</dbReference>
<evidence type="ECO:0000256" key="4">
    <source>
        <dbReference type="ARBA" id="ARBA00022490"/>
    </source>
</evidence>
<dbReference type="SMART" id="SM00239">
    <property type="entry name" value="C2"/>
    <property type="match status" value="1"/>
</dbReference>
<dbReference type="Gene3D" id="2.60.40.150">
    <property type="entry name" value="C2 domain"/>
    <property type="match status" value="1"/>
</dbReference>
<evidence type="ECO:0000256" key="7">
    <source>
        <dbReference type="ARBA" id="ARBA00023015"/>
    </source>
</evidence>
<keyword evidence="6" id="KW-0597">Phosphoprotein</keyword>
<dbReference type="GO" id="GO:0000978">
    <property type="term" value="F:RNA polymerase II cis-regulatory region sequence-specific DNA binding"/>
    <property type="evidence" value="ECO:0007669"/>
    <property type="project" value="Ensembl"/>
</dbReference>
<feature type="compositionally biased region" description="Low complexity" evidence="15">
    <location>
        <begin position="470"/>
        <end position="483"/>
    </location>
</feature>
<feature type="compositionally biased region" description="Pro residues" evidence="15">
    <location>
        <begin position="310"/>
        <end position="345"/>
    </location>
</feature>
<dbReference type="PROSITE" id="PS50004">
    <property type="entry name" value="C2"/>
    <property type="match status" value="1"/>
</dbReference>
<organism evidence="17 18">
    <name type="scientific">Bos mutus grunniens</name>
    <name type="common">Wild yak</name>
    <name type="synonym">Bos grunniens</name>
    <dbReference type="NCBI Taxonomy" id="30521"/>
    <lineage>
        <taxon>Eukaryota</taxon>
        <taxon>Metazoa</taxon>
        <taxon>Chordata</taxon>
        <taxon>Craniata</taxon>
        <taxon>Vertebrata</taxon>
        <taxon>Euteleostomi</taxon>
        <taxon>Mammalia</taxon>
        <taxon>Eutheria</taxon>
        <taxon>Laurasiatheria</taxon>
        <taxon>Artiodactyla</taxon>
        <taxon>Ruminantia</taxon>
        <taxon>Pecora</taxon>
        <taxon>Bovidae</taxon>
        <taxon>Bovinae</taxon>
        <taxon>Bos</taxon>
    </lineage>
</organism>
<dbReference type="AlphaFoldDB" id="A0A8B9YFB0"/>
<dbReference type="GO" id="GO:0007611">
    <property type="term" value="P:learning or memory"/>
    <property type="evidence" value="ECO:0007669"/>
    <property type="project" value="Ensembl"/>
</dbReference>
<dbReference type="SUPFAM" id="SSF49562">
    <property type="entry name" value="C2 domain (Calcium/lipid-binding domain, CaLB)"/>
    <property type="match status" value="1"/>
</dbReference>
<sequence length="1164" mass="125499">MHKKKGPPGPPGRGAATARQLGLLVDLSPDGLMIPEDGVNDEELEAEFLALVGGQPQALEKLKGKGPLPMEAIEKMASLCMRDPDEDEEEGTDEEDVEADDDLLAELNEVLGEEQKASESHPPVAQPKATTPSPGLEATLQERLALYQTAIESARQAGDSAKMRRYDRGLKTLENLLASVRKGKAIDEGDIPPPVAVGKGPVATPSHTPAPTQPAPLNSLAPDPQVIVESPPSAAPSSSLASAKPQLPPGPCSPGPLAQLQSRQREYKLAALHAKQQGDTAAAKHFRVAKSFDAVLEALSRGEPVDLSRLPPPPDQLPQSPPSPPVQPPTPAVVPSTPEAPPPPKTLLEALEQRMERYHVAAAQAKTKGDQRKARMHERIVKQYQDAIRAHKAGRVVDVAELPVPPGFPPIQGLEATEPTQQSLVGVLETAMKLANQDEGPEDEEDEEPKKLSSPAAPTAQPKAPPSKAPPSGSAPIAKAAPKGTSTRAQQQLAFLEGRKKQLLQAALRAKQKNDVEGAKMHLRQAKGLEPMLEASRNGLPVDITKVPPAPVNKDDFALVQRPGPGLSQESARRYGELTKLIRQQHEMCLNHSNQFTQLGNIAETSKFEKLAEDCKRSMEILKQAFARGLPTPTARFEQRTFSVIKIFPDLSSNDMLLFIVKGISLPTPPGLSPGDLDVFVRFDFPYPNVEEAQKDKTSMIKNTDSPEFKEQFKLCINRSHRGFRRAIQTKGIKFEVVHKGGLFKTDRVLGTAQLKLDALETACEVREVLEVLDGRRPTGGRLEVMVRIREPLTAQQLETTTERWLVIDPVPASVPTQVVGPKGKASPIPAPTREPGNRSARPLHSLSVLAFDQERLERKILGLRQARRPVPPEVAQQYQDIMQRSQWQRAQLEQGGPGMRRGRSSGMGVGGGVGAAGPILMPLATSIPQSTWPSWSASYSSTRRPPGVWAMMAAGRPPRRHCIDGTWSRVSCSGSAGEGQRDRRPPESWERACGPNTTTTSDQTSRQSVDSQLWTDTSPTGPTWPGWSLPWQGASAGPASLCVPLTQAQLGGPQKVRLHSPGVHSPLPASKAGGWLGPSPQGPCKHFTSCPSPALTLMPTHTPKKPLRRARVSQAPQRVALAQLGPQGRHGINSQGRTWLTLSCPCFLFLPPVPGLGCPTPGG</sequence>
<dbReference type="InterPro" id="IPR035892">
    <property type="entry name" value="C2_domain_sf"/>
</dbReference>
<keyword evidence="12" id="KW-0539">Nucleus</keyword>
<dbReference type="GO" id="GO:0005813">
    <property type="term" value="C:centrosome"/>
    <property type="evidence" value="ECO:0007669"/>
    <property type="project" value="UniProtKB-SubCell"/>
</dbReference>
<dbReference type="GO" id="GO:0007032">
    <property type="term" value="P:endosome organization"/>
    <property type="evidence" value="ECO:0007669"/>
    <property type="project" value="Ensembl"/>
</dbReference>
<dbReference type="GO" id="GO:0005829">
    <property type="term" value="C:cytosol"/>
    <property type="evidence" value="ECO:0007669"/>
    <property type="project" value="Ensembl"/>
</dbReference>
<evidence type="ECO:0000256" key="9">
    <source>
        <dbReference type="ARBA" id="ARBA00023125"/>
    </source>
</evidence>
<dbReference type="InterPro" id="IPR037772">
    <property type="entry name" value="C2_Freud"/>
</dbReference>
<feature type="compositionally biased region" description="Low complexity" evidence="15">
    <location>
        <begin position="998"/>
        <end position="1013"/>
    </location>
</feature>
<evidence type="ECO:0000313" key="17">
    <source>
        <dbReference type="Ensembl" id="ENSBGRP00000035887.1"/>
    </source>
</evidence>
<reference evidence="17" key="3">
    <citation type="submission" date="2025-09" db="UniProtKB">
        <authorList>
            <consortium name="Ensembl"/>
        </authorList>
    </citation>
    <scope>IDENTIFICATION</scope>
</reference>
<dbReference type="FunFam" id="2.60.40.150:FF:000110">
    <property type="entry name" value="Coiled-coil and C2 domain-containing protein 1A"/>
    <property type="match status" value="1"/>
</dbReference>
<evidence type="ECO:0000256" key="13">
    <source>
        <dbReference type="ARBA" id="ARBA00068692"/>
    </source>
</evidence>
<feature type="region of interest" description="Disordered" evidence="15">
    <location>
        <begin position="181"/>
        <end position="264"/>
    </location>
</feature>
<dbReference type="CDD" id="cd08690">
    <property type="entry name" value="C2_Freud-1"/>
    <property type="match status" value="1"/>
</dbReference>
<evidence type="ECO:0000256" key="10">
    <source>
        <dbReference type="ARBA" id="ARBA00023163"/>
    </source>
</evidence>
<evidence type="ECO:0000256" key="15">
    <source>
        <dbReference type="SAM" id="MobiDB-lite"/>
    </source>
</evidence>
<evidence type="ECO:0000256" key="14">
    <source>
        <dbReference type="ARBA" id="ARBA00080072"/>
    </source>
</evidence>
<feature type="compositionally biased region" description="Low complexity" evidence="15">
    <location>
        <begin position="453"/>
        <end position="462"/>
    </location>
</feature>
<evidence type="ECO:0000256" key="2">
    <source>
        <dbReference type="ARBA" id="ARBA00004300"/>
    </source>
</evidence>
<proteinExistence type="inferred from homology"/>
<evidence type="ECO:0000256" key="12">
    <source>
        <dbReference type="ARBA" id="ARBA00023242"/>
    </source>
</evidence>
<feature type="region of interest" description="Disordered" evidence="15">
    <location>
        <begin position="304"/>
        <end position="345"/>
    </location>
</feature>
<evidence type="ECO:0000313" key="18">
    <source>
        <dbReference type="Proteomes" id="UP000694520"/>
    </source>
</evidence>
<dbReference type="Pfam" id="PF00168">
    <property type="entry name" value="C2"/>
    <property type="match status" value="1"/>
</dbReference>
<reference evidence="17" key="2">
    <citation type="submission" date="2025-08" db="UniProtKB">
        <authorList>
            <consortium name="Ensembl"/>
        </authorList>
    </citation>
    <scope>IDENTIFICATION</scope>
</reference>
<dbReference type="GO" id="GO:0002087">
    <property type="term" value="P:regulation of respiratory gaseous exchange by nervous system process"/>
    <property type="evidence" value="ECO:0007669"/>
    <property type="project" value="Ensembl"/>
</dbReference>
<reference evidence="17" key="1">
    <citation type="submission" date="2019-05" db="EMBL/GenBank/DDBJ databases">
        <authorList>
            <person name="Zhang S."/>
            <person name="Liu J."/>
        </authorList>
    </citation>
    <scope>NUCLEOTIDE SEQUENCE [LARGE SCALE GENOMIC DNA]</scope>
</reference>
<evidence type="ECO:0000256" key="11">
    <source>
        <dbReference type="ARBA" id="ARBA00023212"/>
    </source>
</evidence>
<dbReference type="Proteomes" id="UP000694520">
    <property type="component" value="Chromosome 8"/>
</dbReference>
<feature type="region of interest" description="Disordered" evidence="15">
    <location>
        <begin position="818"/>
        <end position="841"/>
    </location>
</feature>
<evidence type="ECO:0000256" key="5">
    <source>
        <dbReference type="ARBA" id="ARBA00022491"/>
    </source>
</evidence>
<feature type="compositionally biased region" description="Basic and acidic residues" evidence="15">
    <location>
        <begin position="980"/>
        <end position="991"/>
    </location>
</feature>